<proteinExistence type="predicted"/>
<comment type="caution">
    <text evidence="2">The sequence shown here is derived from an EMBL/GenBank/DDBJ whole genome shotgun (WGS) entry which is preliminary data.</text>
</comment>
<evidence type="ECO:0000313" key="3">
    <source>
        <dbReference type="Proteomes" id="UP000016498"/>
    </source>
</evidence>
<accession>U1RVH9</accession>
<name>U1RVH9_9ACTO</name>
<dbReference type="AlphaFoldDB" id="U1RVH9"/>
<dbReference type="HOGENOM" id="CLU_2893737_0_0_11"/>
<organism evidence="2 3">
    <name type="scientific">Actinomyces johnsonii F0510</name>
    <dbReference type="NCBI Taxonomy" id="1227262"/>
    <lineage>
        <taxon>Bacteria</taxon>
        <taxon>Bacillati</taxon>
        <taxon>Actinomycetota</taxon>
        <taxon>Actinomycetes</taxon>
        <taxon>Actinomycetales</taxon>
        <taxon>Actinomycetaceae</taxon>
        <taxon>Actinomyces</taxon>
    </lineage>
</organism>
<dbReference type="EMBL" id="AWSD01000008">
    <property type="protein sequence ID" value="ERH23668.1"/>
    <property type="molecule type" value="Genomic_DNA"/>
</dbReference>
<feature type="region of interest" description="Disordered" evidence="1">
    <location>
        <begin position="1"/>
        <end position="48"/>
    </location>
</feature>
<sequence>MSSKLPKVSTIPGRTGHTSLVGGANNLLHGPRARSQRPGSPKVCIGRSNNISSRRTIILIPS</sequence>
<evidence type="ECO:0000256" key="1">
    <source>
        <dbReference type="SAM" id="MobiDB-lite"/>
    </source>
</evidence>
<gene>
    <name evidence="2" type="ORF">HMPREF1549_00076</name>
</gene>
<reference evidence="2 3" key="1">
    <citation type="submission" date="2013-06" db="EMBL/GenBank/DDBJ databases">
        <authorList>
            <person name="Weinstock G."/>
            <person name="Sodergren E."/>
            <person name="Lobos E.A."/>
            <person name="Fulton L."/>
            <person name="Fulton R."/>
            <person name="Courtney L."/>
            <person name="Fronick C."/>
            <person name="O'Laughlin M."/>
            <person name="Godfrey J."/>
            <person name="Wilson R.M."/>
            <person name="Miner T."/>
            <person name="Farmer C."/>
            <person name="Delehaunty K."/>
            <person name="Cordes M."/>
            <person name="Minx P."/>
            <person name="Tomlinson C."/>
            <person name="Chen J."/>
            <person name="Wollam A."/>
            <person name="Pepin K.H."/>
            <person name="Bhonagiri V."/>
            <person name="Zhang X."/>
            <person name="Warren W."/>
            <person name="Mitreva M."/>
            <person name="Mardis E.R."/>
            <person name="Wilson R.K."/>
        </authorList>
    </citation>
    <scope>NUCLEOTIDE SEQUENCE [LARGE SCALE GENOMIC DNA]</scope>
    <source>
        <strain evidence="2 3">F0510</strain>
    </source>
</reference>
<dbReference type="Proteomes" id="UP000016498">
    <property type="component" value="Unassembled WGS sequence"/>
</dbReference>
<evidence type="ECO:0000313" key="2">
    <source>
        <dbReference type="EMBL" id="ERH23668.1"/>
    </source>
</evidence>
<protein>
    <submittedName>
        <fullName evidence="2">Uncharacterized protein</fullName>
    </submittedName>
</protein>